<dbReference type="PANTHER" id="PTHR23350:SF0">
    <property type="entry name" value="PEROXISOME BIOGENESIS FACTOR 10"/>
    <property type="match status" value="1"/>
</dbReference>
<accession>A0A9Q0RKL9</accession>
<feature type="domain" description="RING-type" evidence="20">
    <location>
        <begin position="243"/>
        <end position="281"/>
    </location>
</feature>
<dbReference type="EMBL" id="JAPWDV010000003">
    <property type="protein sequence ID" value="KAJ6217821.1"/>
    <property type="molecule type" value="Genomic_DNA"/>
</dbReference>
<evidence type="ECO:0000313" key="21">
    <source>
        <dbReference type="EMBL" id="KAJ6217821.1"/>
    </source>
</evidence>
<dbReference type="InterPro" id="IPR025654">
    <property type="entry name" value="PEX2/10"/>
</dbReference>
<comment type="similarity">
    <text evidence="4">Belongs to the pex2/pex10/pex12 family.</text>
</comment>
<keyword evidence="8" id="KW-0808">Transferase</keyword>
<dbReference type="InterPro" id="IPR006845">
    <property type="entry name" value="Pex_N"/>
</dbReference>
<keyword evidence="13" id="KW-0862">Zinc</keyword>
<keyword evidence="22" id="KW-1185">Reference proteome</keyword>
<keyword evidence="16" id="KW-0472">Membrane</keyword>
<proteinExistence type="inferred from homology"/>
<name>A0A9Q0RKL9_BLOTA</name>
<keyword evidence="12" id="KW-0833">Ubl conjugation pathway</keyword>
<dbReference type="PANTHER" id="PTHR23350">
    <property type="entry name" value="PEROXISOME ASSEMBLY PROTEIN 10"/>
    <property type="match status" value="1"/>
</dbReference>
<comment type="caution">
    <text evidence="21">The sequence shown here is derived from an EMBL/GenBank/DDBJ whole genome shotgun (WGS) entry which is preliminary data.</text>
</comment>
<dbReference type="CDD" id="cd16527">
    <property type="entry name" value="RING-HC_PEX10"/>
    <property type="match status" value="1"/>
</dbReference>
<keyword evidence="15" id="KW-1133">Transmembrane helix</keyword>
<dbReference type="AlphaFoldDB" id="A0A9Q0RKL9"/>
<keyword evidence="9" id="KW-0812">Transmembrane</keyword>
<evidence type="ECO:0000259" key="20">
    <source>
        <dbReference type="PROSITE" id="PS50089"/>
    </source>
</evidence>
<dbReference type="EC" id="2.3.2.27" evidence="5"/>
<evidence type="ECO:0000256" key="12">
    <source>
        <dbReference type="ARBA" id="ARBA00022786"/>
    </source>
</evidence>
<dbReference type="Gene3D" id="3.30.40.10">
    <property type="entry name" value="Zinc/RING finger domain, C3HC4 (zinc finger)"/>
    <property type="match status" value="1"/>
</dbReference>
<dbReference type="GO" id="GO:0008270">
    <property type="term" value="F:zinc ion binding"/>
    <property type="evidence" value="ECO:0007669"/>
    <property type="project" value="UniProtKB-KW"/>
</dbReference>
<keyword evidence="7" id="KW-0962">Peroxisome biogenesis</keyword>
<dbReference type="InterPro" id="IPR017907">
    <property type="entry name" value="Znf_RING_CS"/>
</dbReference>
<evidence type="ECO:0000256" key="5">
    <source>
        <dbReference type="ARBA" id="ARBA00012483"/>
    </source>
</evidence>
<dbReference type="InterPro" id="IPR001841">
    <property type="entry name" value="Znf_RING"/>
</dbReference>
<dbReference type="SMART" id="SM00184">
    <property type="entry name" value="RING"/>
    <property type="match status" value="1"/>
</dbReference>
<evidence type="ECO:0000313" key="22">
    <source>
        <dbReference type="Proteomes" id="UP001142055"/>
    </source>
</evidence>
<protein>
    <recommendedName>
        <fullName evidence="5">RING-type E3 ubiquitin transferase</fullName>
        <ecNumber evidence="5">2.3.2.27</ecNumber>
    </recommendedName>
</protein>
<dbReference type="InterPro" id="IPR013083">
    <property type="entry name" value="Znf_RING/FYVE/PHD"/>
</dbReference>
<dbReference type="SUPFAM" id="SSF57850">
    <property type="entry name" value="RING/U-box"/>
    <property type="match status" value="1"/>
</dbReference>
<feature type="region of interest" description="Disordered" evidence="19">
    <location>
        <begin position="217"/>
        <end position="238"/>
    </location>
</feature>
<evidence type="ECO:0000256" key="1">
    <source>
        <dbReference type="ARBA" id="ARBA00000900"/>
    </source>
</evidence>
<evidence type="ECO:0000256" key="10">
    <source>
        <dbReference type="ARBA" id="ARBA00022723"/>
    </source>
</evidence>
<evidence type="ECO:0000256" key="15">
    <source>
        <dbReference type="ARBA" id="ARBA00022989"/>
    </source>
</evidence>
<keyword evidence="6" id="KW-0813">Transport</keyword>
<sequence>MAPRFNEPEILQIIKSIEKDEHYVEQFGTDLDEATKQLLGIRSWIRWHPILINVNKLLYYLLTTANGNQTLGEEYCHLIQIGNNQSIPSGIRRFILALLNGLKQSTLGEKFITLIRNRCGVQYQLSNVYSIGDLQRDLVHLFSLLNLTIFFLNGTFPDLLKRILSIRYLSLVRREGPIGVDRTSSRLLSSLSMVQLALWLYTRYNIVRYDALAESLSSSSSSSSTTTSNESSESSNTNDGIKCLLCLSTRTNATLIECGHIFCWNCLAKWFQYKDQCPTCRRPARPNRLVFLHNYS</sequence>
<dbReference type="GO" id="GO:0005778">
    <property type="term" value="C:peroxisomal membrane"/>
    <property type="evidence" value="ECO:0007669"/>
    <property type="project" value="UniProtKB-SubCell"/>
</dbReference>
<dbReference type="GO" id="GO:0016558">
    <property type="term" value="P:protein import into peroxisome matrix"/>
    <property type="evidence" value="ECO:0007669"/>
    <property type="project" value="InterPro"/>
</dbReference>
<evidence type="ECO:0000256" key="13">
    <source>
        <dbReference type="ARBA" id="ARBA00022833"/>
    </source>
</evidence>
<dbReference type="PROSITE" id="PS00518">
    <property type="entry name" value="ZF_RING_1"/>
    <property type="match status" value="1"/>
</dbReference>
<dbReference type="GO" id="GO:0061630">
    <property type="term" value="F:ubiquitin protein ligase activity"/>
    <property type="evidence" value="ECO:0007669"/>
    <property type="project" value="UniProtKB-EC"/>
</dbReference>
<evidence type="ECO:0000256" key="2">
    <source>
        <dbReference type="ARBA" id="ARBA00004585"/>
    </source>
</evidence>
<evidence type="ECO:0000256" key="4">
    <source>
        <dbReference type="ARBA" id="ARBA00008704"/>
    </source>
</evidence>
<keyword evidence="11 18" id="KW-0863">Zinc-finger</keyword>
<evidence type="ECO:0000256" key="6">
    <source>
        <dbReference type="ARBA" id="ARBA00022448"/>
    </source>
</evidence>
<dbReference type="PROSITE" id="PS50089">
    <property type="entry name" value="ZF_RING_2"/>
    <property type="match status" value="1"/>
</dbReference>
<organism evidence="21 22">
    <name type="scientific">Blomia tropicalis</name>
    <name type="common">Mite</name>
    <dbReference type="NCBI Taxonomy" id="40697"/>
    <lineage>
        <taxon>Eukaryota</taxon>
        <taxon>Metazoa</taxon>
        <taxon>Ecdysozoa</taxon>
        <taxon>Arthropoda</taxon>
        <taxon>Chelicerata</taxon>
        <taxon>Arachnida</taxon>
        <taxon>Acari</taxon>
        <taxon>Acariformes</taxon>
        <taxon>Sarcoptiformes</taxon>
        <taxon>Astigmata</taxon>
        <taxon>Glycyphagoidea</taxon>
        <taxon>Echimyopodidae</taxon>
        <taxon>Blomia</taxon>
    </lineage>
</organism>
<evidence type="ECO:0000256" key="18">
    <source>
        <dbReference type="PROSITE-ProRule" id="PRU00175"/>
    </source>
</evidence>
<comment type="pathway">
    <text evidence="3">Protein modification; protein ubiquitination.</text>
</comment>
<evidence type="ECO:0000256" key="8">
    <source>
        <dbReference type="ARBA" id="ARBA00022679"/>
    </source>
</evidence>
<evidence type="ECO:0000256" key="14">
    <source>
        <dbReference type="ARBA" id="ARBA00022927"/>
    </source>
</evidence>
<keyword evidence="10" id="KW-0479">Metal-binding</keyword>
<evidence type="ECO:0000256" key="19">
    <source>
        <dbReference type="SAM" id="MobiDB-lite"/>
    </source>
</evidence>
<evidence type="ECO:0000256" key="3">
    <source>
        <dbReference type="ARBA" id="ARBA00004906"/>
    </source>
</evidence>
<reference evidence="21" key="1">
    <citation type="submission" date="2022-12" db="EMBL/GenBank/DDBJ databases">
        <title>Genome assemblies of Blomia tropicalis.</title>
        <authorList>
            <person name="Cui Y."/>
        </authorList>
    </citation>
    <scope>NUCLEOTIDE SEQUENCE</scope>
    <source>
        <tissue evidence="21">Adult mites</tissue>
    </source>
</reference>
<dbReference type="Pfam" id="PF04757">
    <property type="entry name" value="Pex2_Pex12"/>
    <property type="match status" value="1"/>
</dbReference>
<evidence type="ECO:0000256" key="11">
    <source>
        <dbReference type="ARBA" id="ARBA00022771"/>
    </source>
</evidence>
<comment type="subcellular location">
    <subcellularLocation>
        <location evidence="2">Peroxisome membrane</location>
        <topology evidence="2">Multi-pass membrane protein</topology>
    </subcellularLocation>
</comment>
<keyword evidence="14" id="KW-0653">Protein transport</keyword>
<dbReference type="Pfam" id="PF13920">
    <property type="entry name" value="zf-C3HC4_3"/>
    <property type="match status" value="1"/>
</dbReference>
<comment type="catalytic activity">
    <reaction evidence="1">
        <text>S-ubiquitinyl-[E2 ubiquitin-conjugating enzyme]-L-cysteine + [acceptor protein]-L-lysine = [E2 ubiquitin-conjugating enzyme]-L-cysteine + N(6)-ubiquitinyl-[acceptor protein]-L-lysine.</text>
        <dbReference type="EC" id="2.3.2.27"/>
    </reaction>
</comment>
<dbReference type="OMA" id="YCDVVQL"/>
<evidence type="ECO:0000256" key="7">
    <source>
        <dbReference type="ARBA" id="ARBA00022593"/>
    </source>
</evidence>
<evidence type="ECO:0000256" key="9">
    <source>
        <dbReference type="ARBA" id="ARBA00022692"/>
    </source>
</evidence>
<evidence type="ECO:0000256" key="16">
    <source>
        <dbReference type="ARBA" id="ARBA00023136"/>
    </source>
</evidence>
<dbReference type="Proteomes" id="UP001142055">
    <property type="component" value="Chromosome 3"/>
</dbReference>
<evidence type="ECO:0000256" key="17">
    <source>
        <dbReference type="ARBA" id="ARBA00023140"/>
    </source>
</evidence>
<keyword evidence="17" id="KW-0576">Peroxisome</keyword>
<gene>
    <name evidence="21" type="ORF">RDWZM_008978</name>
</gene>